<dbReference type="GO" id="GO:0035869">
    <property type="term" value="C:ciliary transition zone"/>
    <property type="evidence" value="ECO:0007669"/>
    <property type="project" value="TreeGrafter"/>
</dbReference>
<feature type="region of interest" description="Disordered" evidence="1">
    <location>
        <begin position="2166"/>
        <end position="2186"/>
    </location>
</feature>
<feature type="region of interest" description="Disordered" evidence="1">
    <location>
        <begin position="1486"/>
        <end position="1515"/>
    </location>
</feature>
<feature type="compositionally biased region" description="Basic and acidic residues" evidence="1">
    <location>
        <begin position="2483"/>
        <end position="2493"/>
    </location>
</feature>
<feature type="compositionally biased region" description="Polar residues" evidence="1">
    <location>
        <begin position="2331"/>
        <end position="2345"/>
    </location>
</feature>
<feature type="compositionally biased region" description="Polar residues" evidence="1">
    <location>
        <begin position="3046"/>
        <end position="3059"/>
    </location>
</feature>
<feature type="compositionally biased region" description="Low complexity" evidence="1">
    <location>
        <begin position="2459"/>
        <end position="2475"/>
    </location>
</feature>
<dbReference type="SUPFAM" id="SSF50978">
    <property type="entry name" value="WD40 repeat-like"/>
    <property type="match status" value="1"/>
</dbReference>
<feature type="region of interest" description="Disordered" evidence="1">
    <location>
        <begin position="1843"/>
        <end position="1866"/>
    </location>
</feature>
<feature type="compositionally biased region" description="Acidic residues" evidence="1">
    <location>
        <begin position="2839"/>
        <end position="2850"/>
    </location>
</feature>
<feature type="region of interest" description="Disordered" evidence="1">
    <location>
        <begin position="3043"/>
        <end position="3098"/>
    </location>
</feature>
<sequence length="3261" mass="361679">MELKLEVVLSSSIKRKKPWPRFCWLGQEKESVFLLDDKRISEINMVSGRTKKRTPKLHPLLNSVVTMASSHNGMWLCGLLVSGELFLWNRDKDLLKTAAAVPEVVQIITSAQGGSTKLSLQVSWDGMRVVLVAITGQVFLWECLDARDLTGLRDGPVKGHWAYIQPLEDTILPSSQDKEASQHTIFVKTEVMGDTCVSAFVFMSGKKLIITCLKIQWKECHVTVGSVGYSIQWATKTYPMSRLTPPCQPVKSRGALVPAISPDGRLLAVVLNQRQPKATQVLFVSTQNFVSISSGLGGCGSKKMEIPAKYIRSYWVGSVSWSPGGLFLACVLKRGSLLMLARLGELLTLTSSGCNVDFGPANFLPLHPLVTYRPPVSAGKAEASLSSSSMSVRDVLRQRYSVTWHPRLMYFIVSDGYMATVMRVQDRSCSPALLLKTLLKDTSKDLEKASRILDKSQTHVKAWLESVSCLNLDSSLEEFKSTVMRGPNTTDSVISADGSTLPPFLLDQQTLGGTRELLESVQAFFEEDSDVDGLPAGSHAEDGGRLEFASMFDTLHALDTHTDPSPDYERDFVETDRKTPLHRRLGKIQSRLLTAWAFGLSLGNAVEHRARLLKHTLRCVVRFAALLHLMPSSAVQTGEKSLLHLIKALLSFLPWDSTPSEGPRCLGLMVEFSKRIVRLLLTPHPDSYQTSDCHLSSQSLSRVMFVLQLVSDSLDHTYSLQLRTVWSSAEKENPSQPPQLLPSDVYYVPLLQDEKEEKSSFVQQASPVPQRPSSRLLGVWQLLYNITQKYMEELKSFKGCDGWEEEEQQLSVIMSQIQTALQAAGERLEEGPALLSYPGEHLFLCGSYPKSADTWRLQLCEEINKSCDRSVFQETRLCLALLYSLLSQYRLREAQELGDHMAQLILHRAGLQKDNTTADSLPCLWLPMDLHSDAACAVVQTLGRFMASYFTNQPLYILPPHNVAPLPPLHLPHAPSVGRLMPLCQEEVAKAVRQQHLSEVWTVDYAQDLLLIGGLLPETVWLAYHLGDWKTAVSLSLAYTSYCTDHLDFTRLRRRELHLPTTLEPESIFQAELECLLDNKADSKECSDKDGDKSFTDPLEGEDFDLLQVSIQEILKASVMARVNVMSSPLSSLMETAKDLCSSLPALVPTGLYLPSPPLYCPQPSPNTQDQIGTLMQFSEVACRHKVSGVLQRLLLLLRSGHCCYPAAQWYVGHLRRARHLLYKLKKKYCYPSAVEEEKAFPEGLMRFMTRHGFFRRGPNKDGHLDPDTIQTIICFRELCALCWMLHVRDQLSICCRRYQAARQHGGDEQMSGDAEVKSACVDALRWACRFLPFCRFLNAEEILQDVLLSLVSQLPPVSLVADTLVRAFPEDEESVRVPLREKYNSLLQRLRLCSVLEGDKEDENELMMIVIQDKFRQRRKHLARLRRHLGPPVLHLWEKEEEEEDRGSKHGMAMLRQLSLGTSLSTSTLTEYGFPPVCSDGDTAENTSEAISPEQHCRATTSRKSAKKLKHKGHAKKTAVKIESVIKEEGHRGDDKKKEQPSPPVVGTWEFELEDEEYLNFLELFLSYVLEKDSTGGGDSVSELPLLKGFCSELRERELHSLAFDVLTTMQRRQRDGRHPARKHVGNDPPVFRAGSCYKPSKEAASPERQTSSVWSETPLSRTSLSVSSHPGWRTGRKNGLFGLRQQSSAPSDQKVEAFGSGTSPIQSAFNTGKPSESFIFGSSMSVEALPELQQGLDPKLEAQYPKLGRLLEWMVRWADRRVLLGHHGKKKKDKGGGVGGAADEGVVIRVKASAPAILTSLSLLEYKYTALLGTDCYSAHIQVPEMQLTIAPVLQPEVDRKLERESSVDTGYPASANTPITGFDHNQQQEELSIGSCTDEPEELTFNRTPLPTDQQLSQLTLDSQQRQSSSQQAPLDDLDVTPEKEGKCSDSEVLDVSSSGSKGSIFGNICTPETSLKLADLDNSEKAEDMSSSTSIHSYAGSLRSPPDPEPPAPPTIQPKATVHAELSDSAPALVPNPAVDPPAPQAQSSTADAPAVDSTTASQPSTAQTPAMRHRLGEDLFRLVQNINYMSLMEVLGASFSNLQLAQQSFSMAQADMNSSHPNVPSSFNTRFIPQPNALPIQTPSSAAPQVEASVPNSASNNSQLSQTPACMFAAQPAMQSSAKSSSAGNQYHNNTSLPSNASGAAVNYQEMQPISVQAESPEIQLRESRRLIPSSQGLLATTDTSQAIHSPPAFVPANGSIQNDSNPQILGMKLLQLHRPPLSHHPPAQRPQALHAANPATVEDSQQNLKHNHQAASKRAGEEKRNGFSVPKRQLSFNPPHEPARRNSQPHIWPSEQSRGQEFSLLPSSFPAHTPAPMQSLRLLHFEPVSRNNISFPKLPLPSSSRPSTVFTAPLREAPVIKLLHIESGPKMMLPLAAPSTQTTRLMSVEELTSAMGRQNAEEAQLQLLRVDGAAESTRRATTSSNSNSSKRQKRREGKMEKARKPEVTFKPNESIIPPQEPVDVPVSEEPAVAEEVTRDITGSLDPLLTGQRLLDKVMSTSAELHAFASTCKRPPECHDAFTNTDPASLPMLVDKAVSVQASNSKSQSSGNFQMCNENPVQHCEETPQEPQKILNLGGRQFLSVLDLEDMMQHQDLLPCTDAGSQDVPSIRPSSPTSAQLHVLATSVIRGGAAAADPQPSVPAPEALLTTHISHPDIPEESPSLSHIEPSRVSERIAPQDTGIVDPSDSQICQAIKKQSVAPRGASSSTPTVWFSSRLSELDAQLAALQNIADHLENDFSNSRMLVNTIEKLTLDVAPDVKAKKTVRLSVPQEAWTPKPDPELLFELNAYEEENQEEEEEEEYVVPERKPSFHYSTSPHSPKAGPSYRHTPPKTLFHLSPTGMEDQFVEAYGVSHVWADENLGQTGLSDTAEILDELVKDGYLSPTDLDFSSSQTANPQSRPEQPQSSWMSRKRVLPEDERRELRIWMRRKQRERLAVYQKQRESLRERERKPFCNSTAVKSANRNQATVGRTRKEKEKVMLLEQFNQRTREAYSLASDFPNSTVTLNTSPQTEGPPMTSTTRSTSAPPTHRTNSAAVDDKRSHKLQSGQALLHLRPESADVQRRPSEDHRRRLGLHRPVTSLPRDRLSQVTRRGMISDTKSHAKLNTASQSEERHVGHQKKMFMNRGFSAVGRGTLREQSRIEEREEVDRPELNRLQRLEDSKTVLAALLDDQDDGARAGVSGMDWLDDLSLSASSSLSKIDWAAIERMVAEET</sequence>
<dbReference type="Pfam" id="PF15392">
    <property type="entry name" value="Joubert"/>
    <property type="match status" value="1"/>
</dbReference>
<feature type="region of interest" description="Disordered" evidence="1">
    <location>
        <begin position="2015"/>
        <end position="2055"/>
    </location>
</feature>
<dbReference type="RefSeq" id="XP_008284693.1">
    <property type="nucleotide sequence ID" value="XM_008286471.1"/>
</dbReference>
<dbReference type="InterPro" id="IPR028236">
    <property type="entry name" value="CPLANE1"/>
</dbReference>
<feature type="compositionally biased region" description="Polar residues" evidence="1">
    <location>
        <begin position="2935"/>
        <end position="2956"/>
    </location>
</feature>
<evidence type="ECO:0000313" key="2">
    <source>
        <dbReference type="Proteomes" id="UP000694891"/>
    </source>
</evidence>
<feature type="compositionally biased region" description="Basic residues" evidence="1">
    <location>
        <begin position="1505"/>
        <end position="1515"/>
    </location>
</feature>
<feature type="compositionally biased region" description="Basic and acidic residues" evidence="1">
    <location>
        <begin position="1924"/>
        <end position="1933"/>
    </location>
</feature>
<feature type="compositionally biased region" description="Pro residues" evidence="1">
    <location>
        <begin position="1989"/>
        <end position="2000"/>
    </location>
</feature>
<feature type="region of interest" description="Disordered" evidence="1">
    <location>
        <begin position="2459"/>
        <end position="2511"/>
    </location>
</feature>
<dbReference type="InterPro" id="IPR036322">
    <property type="entry name" value="WD40_repeat_dom_sf"/>
</dbReference>
<feature type="region of interest" description="Disordered" evidence="1">
    <location>
        <begin position="2122"/>
        <end position="2149"/>
    </location>
</feature>
<feature type="region of interest" description="Disordered" evidence="1">
    <location>
        <begin position="1965"/>
        <end position="2002"/>
    </location>
</feature>
<feature type="compositionally biased region" description="Polar residues" evidence="1">
    <location>
        <begin position="2139"/>
        <end position="2149"/>
    </location>
</feature>
<feature type="region of interest" description="Disordered" evidence="1">
    <location>
        <begin position="2839"/>
        <end position="2879"/>
    </location>
</feature>
<organism evidence="2 3">
    <name type="scientific">Stegastes partitus</name>
    <name type="common">bicolor damselfish</name>
    <dbReference type="NCBI Taxonomy" id="144197"/>
    <lineage>
        <taxon>Eukaryota</taxon>
        <taxon>Metazoa</taxon>
        <taxon>Chordata</taxon>
        <taxon>Craniata</taxon>
        <taxon>Vertebrata</taxon>
        <taxon>Euteleostomi</taxon>
        <taxon>Actinopterygii</taxon>
        <taxon>Neopterygii</taxon>
        <taxon>Teleostei</taxon>
        <taxon>Neoteleostei</taxon>
        <taxon>Acanthomorphata</taxon>
        <taxon>Ovalentaria</taxon>
        <taxon>Pomacentridae</taxon>
        <taxon>Stegastes</taxon>
    </lineage>
</organism>
<feature type="region of interest" description="Disordered" evidence="1">
    <location>
        <begin position="2931"/>
        <end position="2960"/>
    </location>
</feature>
<name>A0A9Y4K5E8_9TELE</name>
<dbReference type="CTD" id="65250"/>
<feature type="compositionally biased region" description="Polar residues" evidence="1">
    <location>
        <begin position="1649"/>
        <end position="1661"/>
    </location>
</feature>
<evidence type="ECO:0000256" key="1">
    <source>
        <dbReference type="SAM" id="MobiDB-lite"/>
    </source>
</evidence>
<feature type="region of interest" description="Disordered" evidence="1">
    <location>
        <begin position="1903"/>
        <end position="1952"/>
    </location>
</feature>
<feature type="region of interest" description="Disordered" evidence="1">
    <location>
        <begin position="1614"/>
        <end position="1661"/>
    </location>
</feature>
<dbReference type="GO" id="GO:0060271">
    <property type="term" value="P:cilium assembly"/>
    <property type="evidence" value="ECO:0007669"/>
    <property type="project" value="TreeGrafter"/>
</dbReference>
<reference evidence="3" key="1">
    <citation type="submission" date="2025-08" db="UniProtKB">
        <authorList>
            <consortium name="RefSeq"/>
        </authorList>
    </citation>
    <scope>IDENTIFICATION</scope>
</reference>
<protein>
    <submittedName>
        <fullName evidence="3">Uncharacterized protein C5orf42</fullName>
    </submittedName>
</protein>
<dbReference type="PANTHER" id="PTHR14492:SF4">
    <property type="entry name" value="CILIOGENESIS AND PLANAR POLARITY EFFECTOR 1"/>
    <property type="match status" value="1"/>
</dbReference>
<accession>A0A9Y4K5E8</accession>
<evidence type="ECO:0000313" key="3">
    <source>
        <dbReference type="RefSeq" id="XP_008284693.1"/>
    </source>
</evidence>
<feature type="compositionally biased region" description="Low complexity" evidence="1">
    <location>
        <begin position="3062"/>
        <end position="3079"/>
    </location>
</feature>
<feature type="region of interest" description="Disordered" evidence="1">
    <location>
        <begin position="2265"/>
        <end position="2345"/>
    </location>
</feature>
<feature type="compositionally biased region" description="Low complexity" evidence="1">
    <location>
        <begin position="2042"/>
        <end position="2055"/>
    </location>
</feature>
<gene>
    <name evidence="3" type="primary">cplane1</name>
</gene>
<keyword evidence="2" id="KW-1185">Reference proteome</keyword>
<feature type="compositionally biased region" description="Polar residues" evidence="1">
    <location>
        <begin position="1857"/>
        <end position="1866"/>
    </location>
</feature>
<dbReference type="Proteomes" id="UP000694891">
    <property type="component" value="Unplaced"/>
</dbReference>
<dbReference type="PANTHER" id="PTHR14492">
    <property type="entry name" value="JBTS17"/>
    <property type="match status" value="1"/>
</dbReference>
<proteinExistence type="predicted"/>
<feature type="compositionally biased region" description="Low complexity" evidence="1">
    <location>
        <begin position="1903"/>
        <end position="1918"/>
    </location>
</feature>